<dbReference type="WBParaSite" id="HPLM_0000869701-mRNA-1">
    <property type="protein sequence ID" value="HPLM_0000869701-mRNA-1"/>
    <property type="gene ID" value="HPLM_0000869701"/>
</dbReference>
<evidence type="ECO:0000313" key="2">
    <source>
        <dbReference type="Proteomes" id="UP000268014"/>
    </source>
</evidence>
<reference evidence="1 2" key="2">
    <citation type="submission" date="2018-11" db="EMBL/GenBank/DDBJ databases">
        <authorList>
            <consortium name="Pathogen Informatics"/>
        </authorList>
    </citation>
    <scope>NUCLEOTIDE SEQUENCE [LARGE SCALE GENOMIC DNA]</scope>
    <source>
        <strain evidence="1 2">MHpl1</strain>
    </source>
</reference>
<sequence>MEHFFLKVSENNGDRNAKLCIDRQLKSEIAEVVKGVEDSCQLPAPNYVRVQIRLHNSQGIGQCVSEFNRPDWAGNCVTRSPKSFAVGFFSDKARKNLFLFQDYHFCSYDIDKAGKDYSPPFGATRQAVGTARGMYKETLFALCVGFAAATTCDSETTAGTWLFALDTSVAAYAHGGEDLNPKYNCFEVSKDNTTLQKLRVRLWILPAYLLKGGSCATGRSGKNSKQFFPLFPVLSKSVSATCDPGTVEAQADDNNEKNCVDKQLRADIAEDVKDAEDSCQGLVNALASKLNRPGWAMNCVARSPKSFSLFFFAKDKNFCRYDAVKGGKIYTLTLAELDKSKPGPKE</sequence>
<dbReference type="Proteomes" id="UP000268014">
    <property type="component" value="Unassembled WGS sequence"/>
</dbReference>
<organism evidence="3">
    <name type="scientific">Haemonchus placei</name>
    <name type="common">Barber's pole worm</name>
    <dbReference type="NCBI Taxonomy" id="6290"/>
    <lineage>
        <taxon>Eukaryota</taxon>
        <taxon>Metazoa</taxon>
        <taxon>Ecdysozoa</taxon>
        <taxon>Nematoda</taxon>
        <taxon>Chromadorea</taxon>
        <taxon>Rhabditida</taxon>
        <taxon>Rhabditina</taxon>
        <taxon>Rhabditomorpha</taxon>
        <taxon>Strongyloidea</taxon>
        <taxon>Trichostrongylidae</taxon>
        <taxon>Haemonchus</taxon>
    </lineage>
</organism>
<evidence type="ECO:0000313" key="1">
    <source>
        <dbReference type="EMBL" id="VDO35562.1"/>
    </source>
</evidence>
<dbReference type="Pfam" id="PF17303">
    <property type="entry name" value="DUF5352"/>
    <property type="match status" value="2"/>
</dbReference>
<proteinExistence type="predicted"/>
<name>A0A0N4WDM8_HAEPC</name>
<dbReference type="EMBL" id="UZAF01016911">
    <property type="protein sequence ID" value="VDO35562.1"/>
    <property type="molecule type" value="Genomic_DNA"/>
</dbReference>
<dbReference type="AlphaFoldDB" id="A0A0N4WDM8"/>
<protein>
    <submittedName>
        <fullName evidence="1 3">Uncharacterized protein</fullName>
    </submittedName>
</protein>
<gene>
    <name evidence="1" type="ORF">HPLM_LOCUS8689</name>
</gene>
<accession>A0A0N4WDM8</accession>
<keyword evidence="2" id="KW-1185">Reference proteome</keyword>
<evidence type="ECO:0000313" key="3">
    <source>
        <dbReference type="WBParaSite" id="HPLM_0000869701-mRNA-1"/>
    </source>
</evidence>
<reference evidence="3" key="1">
    <citation type="submission" date="2017-02" db="UniProtKB">
        <authorList>
            <consortium name="WormBaseParasite"/>
        </authorList>
    </citation>
    <scope>IDENTIFICATION</scope>
</reference>
<dbReference type="InterPro" id="IPR035274">
    <property type="entry name" value="DUF5352"/>
</dbReference>